<keyword evidence="5 6" id="KW-0472">Membrane</keyword>
<keyword evidence="3 6" id="KW-0812">Transmembrane</keyword>
<proteinExistence type="inferred from homology"/>
<evidence type="ECO:0000256" key="4">
    <source>
        <dbReference type="ARBA" id="ARBA00022989"/>
    </source>
</evidence>
<comment type="caution">
    <text evidence="7">The sequence shown here is derived from an EMBL/GenBank/DDBJ whole genome shotgun (WGS) entry which is preliminary data.</text>
</comment>
<gene>
    <name evidence="7" type="ORF">F6I34_08440</name>
</gene>
<dbReference type="Proteomes" id="UP000326476">
    <property type="component" value="Unassembled WGS sequence"/>
</dbReference>
<dbReference type="RefSeq" id="WP_013669734.1">
    <property type="nucleotide sequence ID" value="NZ_CAJHLU010000012.1"/>
</dbReference>
<dbReference type="KEGG" id="aun:AWM73_04035"/>
<dbReference type="GeneID" id="89334115"/>
<dbReference type="HAMAP" id="MF_00363">
    <property type="entry name" value="UPF0154"/>
    <property type="match status" value="1"/>
</dbReference>
<comment type="subcellular location">
    <subcellularLocation>
        <location evidence="6">Cell membrane</location>
        <topology evidence="6">Single-pass membrane protein</topology>
    </subcellularLocation>
    <subcellularLocation>
        <location evidence="1">Membrane</location>
        <topology evidence="1">Single-pass membrane protein</topology>
    </subcellularLocation>
</comment>
<keyword evidence="8" id="KW-1185">Reference proteome</keyword>
<accession>A0A109RFS5</accession>
<dbReference type="InterPro" id="IPR005359">
    <property type="entry name" value="UPF0154"/>
</dbReference>
<feature type="transmembrane region" description="Helical" evidence="6">
    <location>
        <begin position="6"/>
        <end position="25"/>
    </location>
</feature>
<reference evidence="8" key="1">
    <citation type="submission" date="2019-09" db="EMBL/GenBank/DDBJ databases">
        <title>Draft genome sequence assemblies of isolates from the urinary tract.</title>
        <authorList>
            <person name="Mores C.R."/>
            <person name="Putonti C."/>
            <person name="Wolfe A.J."/>
        </authorList>
    </citation>
    <scope>NUCLEOTIDE SEQUENCE [LARGE SCALE GENOMIC DNA]</scope>
    <source>
        <strain evidence="8">UMB8614</strain>
    </source>
</reference>
<dbReference type="AlphaFoldDB" id="A0A109RFS5"/>
<keyword evidence="4 6" id="KW-1133">Transmembrane helix</keyword>
<evidence type="ECO:0000256" key="5">
    <source>
        <dbReference type="ARBA" id="ARBA00023136"/>
    </source>
</evidence>
<evidence type="ECO:0000256" key="3">
    <source>
        <dbReference type="ARBA" id="ARBA00022692"/>
    </source>
</evidence>
<organism evidence="7 8">
    <name type="scientific">Aerococcus tenax</name>
    <dbReference type="NCBI Taxonomy" id="3078812"/>
    <lineage>
        <taxon>Bacteria</taxon>
        <taxon>Bacillati</taxon>
        <taxon>Bacillota</taxon>
        <taxon>Bacilli</taxon>
        <taxon>Lactobacillales</taxon>
        <taxon>Aerococcaceae</taxon>
        <taxon>Aerococcus</taxon>
    </lineage>
</organism>
<evidence type="ECO:0000313" key="8">
    <source>
        <dbReference type="Proteomes" id="UP000326476"/>
    </source>
</evidence>
<dbReference type="Pfam" id="PF03672">
    <property type="entry name" value="UPF0154"/>
    <property type="match status" value="1"/>
</dbReference>
<comment type="similarity">
    <text evidence="2 6">Belongs to the UPF0154 family.</text>
</comment>
<protein>
    <recommendedName>
        <fullName evidence="6">UPF0154 protein F6I34_08440</fullName>
    </recommendedName>
</protein>
<dbReference type="GO" id="GO:0005886">
    <property type="term" value="C:plasma membrane"/>
    <property type="evidence" value="ECO:0007669"/>
    <property type="project" value="UniProtKB-SubCell"/>
</dbReference>
<evidence type="ECO:0000256" key="2">
    <source>
        <dbReference type="ARBA" id="ARBA00006694"/>
    </source>
</evidence>
<evidence type="ECO:0000313" key="7">
    <source>
        <dbReference type="EMBL" id="KAA9238403.1"/>
    </source>
</evidence>
<evidence type="ECO:0000256" key="1">
    <source>
        <dbReference type="ARBA" id="ARBA00004167"/>
    </source>
</evidence>
<dbReference type="OrthoDB" id="1769076at2"/>
<sequence>MSNFAWIIIIIITLIIGMILGFFIARRYMMNYFQDNPPISADMIRTMMAQMGQKPSEKRVQQIINSMKKTKK</sequence>
<dbReference type="OMA" id="PISEEMM"/>
<name>A0A109RFS5_9LACT</name>
<keyword evidence="6" id="KW-1003">Cell membrane</keyword>
<dbReference type="EMBL" id="VYVN01000026">
    <property type="protein sequence ID" value="KAA9238403.1"/>
    <property type="molecule type" value="Genomic_DNA"/>
</dbReference>
<evidence type="ECO:0000256" key="6">
    <source>
        <dbReference type="HAMAP-Rule" id="MF_00363"/>
    </source>
</evidence>